<feature type="signal peptide" evidence="2">
    <location>
        <begin position="1"/>
        <end position="23"/>
    </location>
</feature>
<feature type="chain" id="PRO_5024382986" evidence="2">
    <location>
        <begin position="24"/>
        <end position="76"/>
    </location>
</feature>
<keyword evidence="1" id="KW-1133">Transmembrane helix</keyword>
<keyword evidence="1" id="KW-0472">Membrane</keyword>
<name>A0A5R9LHN5_9ENTR</name>
<evidence type="ECO:0000256" key="2">
    <source>
        <dbReference type="SAM" id="SignalP"/>
    </source>
</evidence>
<comment type="caution">
    <text evidence="3">The sequence shown here is derived from an EMBL/GenBank/DDBJ whole genome shotgun (WGS) entry which is preliminary data.</text>
</comment>
<evidence type="ECO:0000313" key="4">
    <source>
        <dbReference type="Proteomes" id="UP000307430"/>
    </source>
</evidence>
<feature type="transmembrane region" description="Helical" evidence="1">
    <location>
        <begin position="56"/>
        <end position="74"/>
    </location>
</feature>
<dbReference type="EMBL" id="VCHQ01000015">
    <property type="protein sequence ID" value="TLV17534.1"/>
    <property type="molecule type" value="Genomic_DNA"/>
</dbReference>
<organism evidence="3 4">
    <name type="scientific">Klebsiella indica</name>
    <dbReference type="NCBI Taxonomy" id="2582917"/>
    <lineage>
        <taxon>Bacteria</taxon>
        <taxon>Pseudomonadati</taxon>
        <taxon>Pseudomonadota</taxon>
        <taxon>Gammaproteobacteria</taxon>
        <taxon>Enterobacterales</taxon>
        <taxon>Enterobacteriaceae</taxon>
        <taxon>Klebsiella/Raoultella group</taxon>
        <taxon>Klebsiella</taxon>
    </lineage>
</organism>
<keyword evidence="1" id="KW-0812">Transmembrane</keyword>
<evidence type="ECO:0000256" key="1">
    <source>
        <dbReference type="SAM" id="Phobius"/>
    </source>
</evidence>
<dbReference type="Proteomes" id="UP000307430">
    <property type="component" value="Unassembled WGS sequence"/>
</dbReference>
<dbReference type="AlphaFoldDB" id="A0A5R9LHN5"/>
<accession>A0A5R9LHN5</accession>
<gene>
    <name evidence="3" type="ORF">FE839_12165</name>
</gene>
<reference evidence="3 4" key="1">
    <citation type="submission" date="2019-05" db="EMBL/GenBank/DDBJ databases">
        <title>Genome sequence of Klebsiella sp strain TOUT106.</title>
        <authorList>
            <person name="Rahi P."/>
            <person name="Chaudhari D."/>
        </authorList>
    </citation>
    <scope>NUCLEOTIDE SEQUENCE [LARGE SCALE GENOMIC DNA]</scope>
    <source>
        <strain evidence="3 4">TOUT106</strain>
    </source>
</reference>
<keyword evidence="2" id="KW-0732">Signal</keyword>
<sequence>MDNMLTFAVAAFCSLLLTNGIAAFRTIIKATHEEKYEKIQVGNMNMTMRRYMAGEGVGYTLTSAVTIMAWLSFITG</sequence>
<evidence type="ECO:0000313" key="3">
    <source>
        <dbReference type="EMBL" id="TLV17534.1"/>
    </source>
</evidence>
<proteinExistence type="predicted"/>
<keyword evidence="4" id="KW-1185">Reference proteome</keyword>
<protein>
    <submittedName>
        <fullName evidence="3">Uncharacterized protein</fullName>
    </submittedName>
</protein>